<keyword evidence="2" id="KW-1185">Reference proteome</keyword>
<evidence type="ECO:0000313" key="1">
    <source>
        <dbReference type="EMBL" id="MDT2759273.1"/>
    </source>
</evidence>
<dbReference type="RefSeq" id="WP_311829763.1">
    <property type="nucleotide sequence ID" value="NZ_JARQAJ010000003.1"/>
</dbReference>
<sequence>MFIKKNEILLNTRYSKQLEELTDEEFEELVSRADNYIVMRTHFDYTQTKNPLIQQSLKIITWRLVDYLYYCDNELDIENRFEGIASESIGDYSYSLKSANSDVGIGLTGDDELDMLLDALTVGKQKPTYFNVKGSARKRGGKCVF</sequence>
<evidence type="ECO:0000313" key="2">
    <source>
        <dbReference type="Proteomes" id="UP001181046"/>
    </source>
</evidence>
<dbReference type="SUPFAM" id="SSF116915">
    <property type="entry name" value="Hypothetical protein YqbG"/>
    <property type="match status" value="1"/>
</dbReference>
<reference evidence="1" key="1">
    <citation type="submission" date="2023-03" db="EMBL/GenBank/DDBJ databases">
        <authorList>
            <person name="Shen W."/>
            <person name="Cai J."/>
        </authorList>
    </citation>
    <scope>NUCLEOTIDE SEQUENCE</scope>
    <source>
        <strain evidence="1">P66-3</strain>
    </source>
</reference>
<dbReference type="Proteomes" id="UP001181046">
    <property type="component" value="Unassembled WGS sequence"/>
</dbReference>
<comment type="caution">
    <text evidence="1">The sequence shown here is derived from an EMBL/GenBank/DDBJ whole genome shotgun (WGS) entry which is preliminary data.</text>
</comment>
<dbReference type="EMBL" id="JARQAJ010000003">
    <property type="protein sequence ID" value="MDT2759273.1"/>
    <property type="molecule type" value="Genomic_DNA"/>
</dbReference>
<accession>A0ABU3F9B6</accession>
<dbReference type="InterPro" id="IPR036558">
    <property type="entry name" value="YqbG-like_sf"/>
</dbReference>
<protein>
    <submittedName>
        <fullName evidence="1">Uncharacterized protein</fullName>
    </submittedName>
</protein>
<name>A0ABU3F9B6_9ENTE</name>
<proteinExistence type="predicted"/>
<gene>
    <name evidence="1" type="ORF">P7H27_05805</name>
</gene>
<dbReference type="Gene3D" id="1.10.3230.10">
    <property type="entry name" value="YqbG-like"/>
    <property type="match status" value="1"/>
</dbReference>
<organism evidence="1 2">
    <name type="scientific">Enterococcus xiangfangensis</name>
    <dbReference type="NCBI Taxonomy" id="1296537"/>
    <lineage>
        <taxon>Bacteria</taxon>
        <taxon>Bacillati</taxon>
        <taxon>Bacillota</taxon>
        <taxon>Bacilli</taxon>
        <taxon>Lactobacillales</taxon>
        <taxon>Enterococcaceae</taxon>
        <taxon>Enterococcus</taxon>
    </lineage>
</organism>